<evidence type="ECO:0000256" key="3">
    <source>
        <dbReference type="SAM" id="MobiDB-lite"/>
    </source>
</evidence>
<dbReference type="InterPro" id="IPR046349">
    <property type="entry name" value="C1-like_sf"/>
</dbReference>
<evidence type="ECO:0000259" key="4">
    <source>
        <dbReference type="PROSITE" id="PS50081"/>
    </source>
</evidence>
<dbReference type="STRING" id="4846.A0A367KKM6"/>
<accession>A0A367KKM6</accession>
<feature type="non-terminal residue" evidence="5">
    <location>
        <position position="1711"/>
    </location>
</feature>
<evidence type="ECO:0000256" key="1">
    <source>
        <dbReference type="ARBA" id="ARBA00022723"/>
    </source>
</evidence>
<keyword evidence="1" id="KW-0479">Metal-binding</keyword>
<evidence type="ECO:0000313" key="5">
    <source>
        <dbReference type="EMBL" id="RCI02402.1"/>
    </source>
</evidence>
<feature type="non-terminal residue" evidence="5">
    <location>
        <position position="1"/>
    </location>
</feature>
<dbReference type="EMBL" id="PJQM01001408">
    <property type="protein sequence ID" value="RCI02402.1"/>
    <property type="molecule type" value="Genomic_DNA"/>
</dbReference>
<name>A0A367KKM6_RHIST</name>
<sequence length="1711" mass="194311">AEPIRSKKSNNPNTPTINIHSPEPDRSDTPVKTSHLTIDTRPLTVEAASHSSPVSPAAYSTNNNTLDAYHAYALFTPLLFFMIQYLDPYLAAQPTKAQQENFTYTLTRQASLIHNFHKALTYMMSCKPDLYLDLLDIISRSTPEVKFRACQILFNYYFVSVGHIVVADPLPVLGTKEELEVLDQHRLQQELEEEHQKNHQHGNRTQQHRPIRKTTHIVSENSVEDHHIWYPHMFAEHDKVSKILANNPFSFGIHRDTTESYCKECFKSIQGCGLRCFQCKSNVHYNCFNSKSHFDGQNMLFYLKAGGIQKVLTPQYCVVPPQPRFRDMVDCGILGWNAKSSSAQVGLLGHMFRLVNIYTIVVCACCGLPLWGVSLQGYQCSQCNRFVHPQCLVDAEEKNSFLKIKSSKASTPHSFQTCVPQSPLLETDIKISQADLNKSLSDFYGDALPLNKESLEGRSFEEASLMLDVFLMQEAILHCGVASGCIIITNESDHPLLFTPSPSVEASKLPEKFSNHSSSLSQAINVYTSYLDSEDYQSSAFFKDFFGHSDASTIKHLLSKEEFLCHLAAMMKSLTTSFGSTMTGTPTADKRRSAGDSRGFLQVSPNPFTSAGWEEDEESEFDEGHTPNENLDRSMLLSWVMTNLNFRNRKAAEILLQHMHNLGLFERFDASPFLFLSSTIEQEPAVQCVFPVPFAIDFSANVEILINSIEACMRDIDLSINECGLLLLVRRCWPDPFMSGYSRERLIHAIIAWTFDEDERLLALHAEITSVNRHSSLHHAKQQKKWAQAALLARMKGQNISERNRQSTFQLNTAAGVSSGASNMYVTTRTGLKDRYVLRWMSAVHKMDPEAYTDILFNAVEEIIDSKKEKCAIPNWEESSDVKNHVLQKYELFINYITKLKNNGLMFSSMDAILEKWFEKTYTEFEILGILKDKEPVELRNLVKLCSSKTLNAKQPGTLSTNSVHPIDLIVSQFQGKQGSDRGIRWLTLAAHSGVTIPVAFLSHLSKVLVSVQLPLDIMVSFVEIVWYQVVHIPLFATQRAAIADIVGYLNQSNADILASMNDNSSLPDESLIHVQDFVKYSAALACFAYGCSPNEVIEAGIVPYVGDHASKASQNKRTSTPVDFSMIEIDENTHIIESMLSYLQYDRLNLREDVIRMFYCLTQWGHCIGNKEEFITGCIPKLIPAVWELLVPAYDHISNINLNLLMQLISVDVRYFQACVFKIFEDNNWEVRYQGLDHLFGLFTKMDAAFQTEWLKLLSKLGPVFSYFVSCLWDKEEYVRSKAFALIRSFGTLHLRSAFRCWEAYFLTATDRQKMSLVSLMTQLNALFPDWQVLQWESLLEALELKTPVDVLDEYTRSSLDDEFMIKNSTNSSEQHSAESENVQVLMLTLALQMLSNHLNIEPTQLYRLKFVLVQQMNFQDCHYFNEGGDITITFGPLKYEPSDPSRVAAMISCIRGLKKIMDSFAPLPAETVASIASDSIEQNKINLAENSSPGVHFIDVVLKMMNSGIDLTKLGHMMLKAWLEIVLIVIYKHNILEREYEQSVVTCMKQIIEILTEEISDENKLIILEVLKCLLRRSDHLTAMVLSKQILTLGKLMTKLGNRNLEPVYLKAKQFLKSAFLRFAVAGLFVLMFKNQAVSDANSGDVDLFFVLRTVIDPDDVIPDEDFRGEIVYLRDQPVRDVLEKLMKQQMERKAFSTVLYNVSRYVET</sequence>
<dbReference type="InterPro" id="IPR002219">
    <property type="entry name" value="PKC_DAG/PE"/>
</dbReference>
<feature type="compositionally biased region" description="Polar residues" evidence="3">
    <location>
        <begin position="9"/>
        <end position="19"/>
    </location>
</feature>
<evidence type="ECO:0000256" key="2">
    <source>
        <dbReference type="ARBA" id="ARBA00022833"/>
    </source>
</evidence>
<dbReference type="GO" id="GO:0046872">
    <property type="term" value="F:metal ion binding"/>
    <property type="evidence" value="ECO:0007669"/>
    <property type="project" value="UniProtKB-KW"/>
</dbReference>
<feature type="domain" description="Phorbol-ester/DAG-type" evidence="4">
    <location>
        <begin position="349"/>
        <end position="399"/>
    </location>
</feature>
<feature type="region of interest" description="Disordered" evidence="3">
    <location>
        <begin position="1"/>
        <end position="33"/>
    </location>
</feature>
<dbReference type="OrthoDB" id="6270916at2759"/>
<keyword evidence="6" id="KW-1185">Reference proteome</keyword>
<dbReference type="PROSITE" id="PS50081">
    <property type="entry name" value="ZF_DAG_PE_2"/>
    <property type="match status" value="1"/>
</dbReference>
<organism evidence="5 6">
    <name type="scientific">Rhizopus stolonifer</name>
    <name type="common">Rhizopus nigricans</name>
    <dbReference type="NCBI Taxonomy" id="4846"/>
    <lineage>
        <taxon>Eukaryota</taxon>
        <taxon>Fungi</taxon>
        <taxon>Fungi incertae sedis</taxon>
        <taxon>Mucoromycota</taxon>
        <taxon>Mucoromycotina</taxon>
        <taxon>Mucoromycetes</taxon>
        <taxon>Mucorales</taxon>
        <taxon>Mucorineae</taxon>
        <taxon>Rhizopodaceae</taxon>
        <taxon>Rhizopus</taxon>
    </lineage>
</organism>
<dbReference type="SUPFAM" id="SSF48371">
    <property type="entry name" value="ARM repeat"/>
    <property type="match status" value="1"/>
</dbReference>
<evidence type="ECO:0000313" key="6">
    <source>
        <dbReference type="Proteomes" id="UP000253551"/>
    </source>
</evidence>
<dbReference type="PANTHER" id="PTHR21696:SF2">
    <property type="entry name" value="PROTEIN UNC-79 HOMOLOG"/>
    <property type="match status" value="1"/>
</dbReference>
<dbReference type="Proteomes" id="UP000253551">
    <property type="component" value="Unassembled WGS sequence"/>
</dbReference>
<dbReference type="InterPro" id="IPR024855">
    <property type="entry name" value="UNC79"/>
</dbReference>
<dbReference type="InterPro" id="IPR016024">
    <property type="entry name" value="ARM-type_fold"/>
</dbReference>
<reference evidence="5 6" key="1">
    <citation type="journal article" date="2018" name="G3 (Bethesda)">
        <title>Phylogenetic and Phylogenomic Definition of Rhizopus Species.</title>
        <authorList>
            <person name="Gryganskyi A.P."/>
            <person name="Golan J."/>
            <person name="Dolatabadi S."/>
            <person name="Mondo S."/>
            <person name="Robb S."/>
            <person name="Idnurm A."/>
            <person name="Muszewska A."/>
            <person name="Steczkiewicz K."/>
            <person name="Masonjones S."/>
            <person name="Liao H.L."/>
            <person name="Gajdeczka M.T."/>
            <person name="Anike F."/>
            <person name="Vuek A."/>
            <person name="Anishchenko I.M."/>
            <person name="Voigt K."/>
            <person name="de Hoog G.S."/>
            <person name="Smith M.E."/>
            <person name="Heitman J."/>
            <person name="Vilgalys R."/>
            <person name="Stajich J.E."/>
        </authorList>
    </citation>
    <scope>NUCLEOTIDE SEQUENCE [LARGE SCALE GENOMIC DNA]</scope>
    <source>
        <strain evidence="5 6">LSU 92-RS-03</strain>
    </source>
</reference>
<dbReference type="Gene3D" id="3.30.60.20">
    <property type="match status" value="1"/>
</dbReference>
<keyword evidence="2" id="KW-0862">Zinc</keyword>
<feature type="region of interest" description="Disordered" evidence="3">
    <location>
        <begin position="606"/>
        <end position="628"/>
    </location>
</feature>
<dbReference type="PANTHER" id="PTHR21696">
    <property type="entry name" value="PROTEIN UNC-79 HOMOLOG"/>
    <property type="match status" value="1"/>
</dbReference>
<dbReference type="SUPFAM" id="SSF57889">
    <property type="entry name" value="Cysteine-rich domain"/>
    <property type="match status" value="2"/>
</dbReference>
<protein>
    <recommendedName>
        <fullName evidence="4">Phorbol-ester/DAG-type domain-containing protein</fullName>
    </recommendedName>
</protein>
<comment type="caution">
    <text evidence="5">The sequence shown here is derived from an EMBL/GenBank/DDBJ whole genome shotgun (WGS) entry which is preliminary data.</text>
</comment>
<gene>
    <name evidence="5" type="ORF">CU098_000363</name>
</gene>
<proteinExistence type="predicted"/>
<dbReference type="Pfam" id="PF00130">
    <property type="entry name" value="C1_1"/>
    <property type="match status" value="1"/>
</dbReference>